<keyword evidence="3" id="KW-1185">Reference proteome</keyword>
<organism evidence="2 3">
    <name type="scientific">Lasiosphaeris hirsuta</name>
    <dbReference type="NCBI Taxonomy" id="260670"/>
    <lineage>
        <taxon>Eukaryota</taxon>
        <taxon>Fungi</taxon>
        <taxon>Dikarya</taxon>
        <taxon>Ascomycota</taxon>
        <taxon>Pezizomycotina</taxon>
        <taxon>Sordariomycetes</taxon>
        <taxon>Sordariomycetidae</taxon>
        <taxon>Sordariales</taxon>
        <taxon>Lasiosphaeriaceae</taxon>
        <taxon>Lasiosphaeris</taxon>
    </lineage>
</organism>
<feature type="chain" id="PRO_5041365829" evidence="1">
    <location>
        <begin position="20"/>
        <end position="173"/>
    </location>
</feature>
<dbReference type="Proteomes" id="UP001172102">
    <property type="component" value="Unassembled WGS sequence"/>
</dbReference>
<evidence type="ECO:0000256" key="1">
    <source>
        <dbReference type="SAM" id="SignalP"/>
    </source>
</evidence>
<dbReference type="EMBL" id="JAUKUA010000003">
    <property type="protein sequence ID" value="KAK0721107.1"/>
    <property type="molecule type" value="Genomic_DNA"/>
</dbReference>
<accession>A0AA40ASE4</accession>
<evidence type="ECO:0000313" key="2">
    <source>
        <dbReference type="EMBL" id="KAK0721107.1"/>
    </source>
</evidence>
<feature type="signal peptide" evidence="1">
    <location>
        <begin position="1"/>
        <end position="19"/>
    </location>
</feature>
<sequence>MKPLAWVPLAMCMISQASPVPDPLPVPASADLALLPRQSVSRAVSLSSVMLIHDSETFGDDEFTRVRTLDTVNLGTSEGLIKQVRYAETAGGEICIQVDLTLTLNPADLSVNVGYFLSLYEGTSEECGGDLDGTFQSDDSVGRDTSKTITATVNNNDEGGDWARLTLTVLNAP</sequence>
<reference evidence="2" key="1">
    <citation type="submission" date="2023-06" db="EMBL/GenBank/DDBJ databases">
        <title>Genome-scale phylogeny and comparative genomics of the fungal order Sordariales.</title>
        <authorList>
            <consortium name="Lawrence Berkeley National Laboratory"/>
            <person name="Hensen N."/>
            <person name="Bonometti L."/>
            <person name="Westerberg I."/>
            <person name="Brannstrom I.O."/>
            <person name="Guillou S."/>
            <person name="Cros-Aarteil S."/>
            <person name="Calhoun S."/>
            <person name="Haridas S."/>
            <person name="Kuo A."/>
            <person name="Mondo S."/>
            <person name="Pangilinan J."/>
            <person name="Riley R."/>
            <person name="Labutti K."/>
            <person name="Andreopoulos B."/>
            <person name="Lipzen A."/>
            <person name="Chen C."/>
            <person name="Yanf M."/>
            <person name="Daum C."/>
            <person name="Ng V."/>
            <person name="Clum A."/>
            <person name="Steindorff A."/>
            <person name="Ohm R."/>
            <person name="Martin F."/>
            <person name="Silar P."/>
            <person name="Natvig D."/>
            <person name="Lalanne C."/>
            <person name="Gautier V."/>
            <person name="Ament-Velasquez S.L."/>
            <person name="Kruys A."/>
            <person name="Hutchinson M.I."/>
            <person name="Powell A.J."/>
            <person name="Barry K."/>
            <person name="Miller A.N."/>
            <person name="Grigoriev I.V."/>
            <person name="Debuchy R."/>
            <person name="Gladieux P."/>
            <person name="Thoren M.H."/>
            <person name="Johannesson H."/>
        </authorList>
    </citation>
    <scope>NUCLEOTIDE SEQUENCE</scope>
    <source>
        <strain evidence="2">SMH4607-1</strain>
    </source>
</reference>
<keyword evidence="1" id="KW-0732">Signal</keyword>
<protein>
    <submittedName>
        <fullName evidence="2">Uncharacterized protein</fullName>
    </submittedName>
</protein>
<gene>
    <name evidence="2" type="ORF">B0H67DRAFT_483258</name>
</gene>
<comment type="caution">
    <text evidence="2">The sequence shown here is derived from an EMBL/GenBank/DDBJ whole genome shotgun (WGS) entry which is preliminary data.</text>
</comment>
<proteinExistence type="predicted"/>
<evidence type="ECO:0000313" key="3">
    <source>
        <dbReference type="Proteomes" id="UP001172102"/>
    </source>
</evidence>
<dbReference type="AlphaFoldDB" id="A0AA40ASE4"/>
<name>A0AA40ASE4_9PEZI</name>